<protein>
    <submittedName>
        <fullName evidence="4">TIGR01777 family protein</fullName>
    </submittedName>
</protein>
<reference evidence="4" key="1">
    <citation type="journal article" date="2020" name="mSystems">
        <title>Genome- and Community-Level Interaction Insights into Carbon Utilization and Element Cycling Functions of Hydrothermarchaeota in Hydrothermal Sediment.</title>
        <authorList>
            <person name="Zhou Z."/>
            <person name="Liu Y."/>
            <person name="Xu W."/>
            <person name="Pan J."/>
            <person name="Luo Z.H."/>
            <person name="Li M."/>
        </authorList>
    </citation>
    <scope>NUCLEOTIDE SEQUENCE [LARGE SCALE GENOMIC DNA]</scope>
    <source>
        <strain evidence="4">SpSt-1217</strain>
    </source>
</reference>
<dbReference type="InterPro" id="IPR010099">
    <property type="entry name" value="SDR39U1"/>
</dbReference>
<evidence type="ECO:0000259" key="2">
    <source>
        <dbReference type="Pfam" id="PF01370"/>
    </source>
</evidence>
<dbReference type="InterPro" id="IPR001509">
    <property type="entry name" value="Epimerase_deHydtase"/>
</dbReference>
<feature type="domain" description="DUF1731" evidence="3">
    <location>
        <begin position="242"/>
        <end position="288"/>
    </location>
</feature>
<evidence type="ECO:0000259" key="3">
    <source>
        <dbReference type="Pfam" id="PF08338"/>
    </source>
</evidence>
<sequence length="290" mass="32105">MKQAMKIKMTGASGYLGKIITGELQKKGHRVSAINRKLLYEPPENLAKKLEGTDVLINLAGAPVLQRWTKKNKQEIYNSRVITSQNLVKAIQILFPEQRPNKLISASAIGIYASGKTHSEDSKEYDTGFLGEVVKDWEAVWSGLPNEILSTVFRIAVVLGKESAVIQKLLVPFRMGIGGKIGNGKQPFPFVHETDVARAFVWAVENKNTTGTFNLAAPEQITNARFTHILSKKLKRPAFVPVPKLGLQLLYGRAAVMLTESPAVIPHHLMEAGFSFTFEKIEDALEEILT</sequence>
<evidence type="ECO:0000256" key="1">
    <source>
        <dbReference type="ARBA" id="ARBA00009353"/>
    </source>
</evidence>
<dbReference type="EMBL" id="DSDK01000391">
    <property type="protein sequence ID" value="HDR51379.1"/>
    <property type="molecule type" value="Genomic_DNA"/>
</dbReference>
<name>A0A831PJ52_9BACT</name>
<gene>
    <name evidence="4" type="ORF">ENN90_07130</name>
</gene>
<dbReference type="InterPro" id="IPR013549">
    <property type="entry name" value="DUF1731"/>
</dbReference>
<dbReference type="Gene3D" id="3.40.50.720">
    <property type="entry name" value="NAD(P)-binding Rossmann-like Domain"/>
    <property type="match status" value="1"/>
</dbReference>
<dbReference type="AlphaFoldDB" id="A0A831PJ52"/>
<dbReference type="Pfam" id="PF01370">
    <property type="entry name" value="Epimerase"/>
    <property type="match status" value="1"/>
</dbReference>
<feature type="domain" description="NAD-dependent epimerase/dehydratase" evidence="2">
    <location>
        <begin position="9"/>
        <end position="215"/>
    </location>
</feature>
<dbReference type="PANTHER" id="PTHR11092:SF0">
    <property type="entry name" value="EPIMERASE FAMILY PROTEIN SDR39U1"/>
    <property type="match status" value="1"/>
</dbReference>
<dbReference type="NCBIfam" id="TIGR01777">
    <property type="entry name" value="yfcH"/>
    <property type="match status" value="1"/>
</dbReference>
<organism evidence="4">
    <name type="scientific">Mariniphaga anaerophila</name>
    <dbReference type="NCBI Taxonomy" id="1484053"/>
    <lineage>
        <taxon>Bacteria</taxon>
        <taxon>Pseudomonadati</taxon>
        <taxon>Bacteroidota</taxon>
        <taxon>Bacteroidia</taxon>
        <taxon>Marinilabiliales</taxon>
        <taxon>Prolixibacteraceae</taxon>
        <taxon>Mariniphaga</taxon>
    </lineage>
</organism>
<dbReference type="Proteomes" id="UP000886047">
    <property type="component" value="Unassembled WGS sequence"/>
</dbReference>
<dbReference type="Pfam" id="PF08338">
    <property type="entry name" value="DUF1731"/>
    <property type="match status" value="1"/>
</dbReference>
<evidence type="ECO:0000313" key="4">
    <source>
        <dbReference type="EMBL" id="HDR51379.1"/>
    </source>
</evidence>
<accession>A0A831PJ52</accession>
<dbReference type="InterPro" id="IPR036291">
    <property type="entry name" value="NAD(P)-bd_dom_sf"/>
</dbReference>
<comment type="caution">
    <text evidence="4">The sequence shown here is derived from an EMBL/GenBank/DDBJ whole genome shotgun (WGS) entry which is preliminary data.</text>
</comment>
<dbReference type="SUPFAM" id="SSF51735">
    <property type="entry name" value="NAD(P)-binding Rossmann-fold domains"/>
    <property type="match status" value="1"/>
</dbReference>
<proteinExistence type="inferred from homology"/>
<comment type="similarity">
    <text evidence="1">Belongs to the NAD(P)-dependent epimerase/dehydratase family. SDR39U1 subfamily.</text>
</comment>
<dbReference type="PANTHER" id="PTHR11092">
    <property type="entry name" value="SUGAR NUCLEOTIDE EPIMERASE RELATED"/>
    <property type="match status" value="1"/>
</dbReference>